<feature type="domain" description="J" evidence="2">
    <location>
        <begin position="61"/>
        <end position="125"/>
    </location>
</feature>
<dbReference type="CDD" id="cd06257">
    <property type="entry name" value="DnaJ"/>
    <property type="match status" value="1"/>
</dbReference>
<dbReference type="AlphaFoldDB" id="A0A7S0IJZ1"/>
<gene>
    <name evidence="3" type="ORF">CLEP1334_LOCUS945</name>
</gene>
<evidence type="ECO:0000313" key="3">
    <source>
        <dbReference type="EMBL" id="CAD8524074.1"/>
    </source>
</evidence>
<dbReference type="InterPro" id="IPR018253">
    <property type="entry name" value="DnaJ_domain_CS"/>
</dbReference>
<protein>
    <recommendedName>
        <fullName evidence="2">J domain-containing protein</fullName>
    </recommendedName>
</protein>
<dbReference type="SMART" id="SM00271">
    <property type="entry name" value="DnaJ"/>
    <property type="match status" value="1"/>
</dbReference>
<dbReference type="GO" id="GO:0030544">
    <property type="term" value="F:Hsp70 protein binding"/>
    <property type="evidence" value="ECO:0007669"/>
    <property type="project" value="TreeGrafter"/>
</dbReference>
<dbReference type="InterPro" id="IPR036869">
    <property type="entry name" value="J_dom_sf"/>
</dbReference>
<dbReference type="PRINTS" id="PR00625">
    <property type="entry name" value="JDOMAIN"/>
</dbReference>
<name>A0A7S0IJZ1_9EUKA</name>
<dbReference type="PROSITE" id="PS00636">
    <property type="entry name" value="DNAJ_1"/>
    <property type="match status" value="1"/>
</dbReference>
<dbReference type="Pfam" id="PF00226">
    <property type="entry name" value="DnaJ"/>
    <property type="match status" value="1"/>
</dbReference>
<dbReference type="PROSITE" id="PS50076">
    <property type="entry name" value="DNAJ_2"/>
    <property type="match status" value="1"/>
</dbReference>
<accession>A0A7S0IJZ1</accession>
<dbReference type="GO" id="GO:0071218">
    <property type="term" value="P:cellular response to misfolded protein"/>
    <property type="evidence" value="ECO:0007669"/>
    <property type="project" value="TreeGrafter"/>
</dbReference>
<reference evidence="3" key="1">
    <citation type="submission" date="2021-01" db="EMBL/GenBank/DDBJ databases">
        <authorList>
            <person name="Corre E."/>
            <person name="Pelletier E."/>
            <person name="Niang G."/>
            <person name="Scheremetjew M."/>
            <person name="Finn R."/>
            <person name="Kale V."/>
            <person name="Holt S."/>
            <person name="Cochrane G."/>
            <person name="Meng A."/>
            <person name="Brown T."/>
            <person name="Cohen L."/>
        </authorList>
    </citation>
    <scope>NUCLEOTIDE SEQUENCE</scope>
    <source>
        <strain evidence="3">RCC1130</strain>
    </source>
</reference>
<organism evidence="3">
    <name type="scientific">Calcidiscus leptoporus</name>
    <dbReference type="NCBI Taxonomy" id="127549"/>
    <lineage>
        <taxon>Eukaryota</taxon>
        <taxon>Haptista</taxon>
        <taxon>Haptophyta</taxon>
        <taxon>Prymnesiophyceae</taxon>
        <taxon>Coccolithales</taxon>
        <taxon>Calcidiscaceae</taxon>
        <taxon>Calcidiscus</taxon>
    </lineage>
</organism>
<dbReference type="PANTHER" id="PTHR43908:SF6">
    <property type="entry name" value="J DOMAIN-CONTAINING PROTEIN DDB_G0295729"/>
    <property type="match status" value="1"/>
</dbReference>
<feature type="region of interest" description="Disordered" evidence="1">
    <location>
        <begin position="116"/>
        <end position="201"/>
    </location>
</feature>
<proteinExistence type="predicted"/>
<feature type="compositionally biased region" description="Basic residues" evidence="1">
    <location>
        <begin position="180"/>
        <end position="201"/>
    </location>
</feature>
<dbReference type="InterPro" id="IPR001623">
    <property type="entry name" value="DnaJ_domain"/>
</dbReference>
<feature type="compositionally biased region" description="Pro residues" evidence="1">
    <location>
        <begin position="134"/>
        <end position="146"/>
    </location>
</feature>
<feature type="compositionally biased region" description="Pro residues" evidence="1">
    <location>
        <begin position="153"/>
        <end position="168"/>
    </location>
</feature>
<feature type="compositionally biased region" description="Basic and acidic residues" evidence="1">
    <location>
        <begin position="116"/>
        <end position="125"/>
    </location>
</feature>
<dbReference type="Gene3D" id="1.10.287.110">
    <property type="entry name" value="DnaJ domain"/>
    <property type="match status" value="1"/>
</dbReference>
<sequence>MNRDAADEALRLARTRLEEGHDAEALRCAEKSVRLSSSEAATTFVQQVQQVLRIMACAEADSYLVLDVSAEATAALIKSAYKKVARLVHPDKNGSRQAVDAFKRLNLAHEVLMDPAKRKEYDRKRAAQMAASRPPQPQKPPKPQKPPHQTAGQPPPYSQPPPPQPQWPPHKTAAQPPNSHGRRRRRHHGLHHSRHAHAVRS</sequence>
<dbReference type="EMBL" id="HBER01001793">
    <property type="protein sequence ID" value="CAD8524074.1"/>
    <property type="molecule type" value="Transcribed_RNA"/>
</dbReference>
<dbReference type="SUPFAM" id="SSF46565">
    <property type="entry name" value="Chaperone J-domain"/>
    <property type="match status" value="1"/>
</dbReference>
<dbReference type="InterPro" id="IPR051100">
    <property type="entry name" value="DnaJ_subfamily_B/C"/>
</dbReference>
<dbReference type="GO" id="GO:0005789">
    <property type="term" value="C:endoplasmic reticulum membrane"/>
    <property type="evidence" value="ECO:0007669"/>
    <property type="project" value="TreeGrafter"/>
</dbReference>
<evidence type="ECO:0000259" key="2">
    <source>
        <dbReference type="PROSITE" id="PS50076"/>
    </source>
</evidence>
<dbReference type="PANTHER" id="PTHR43908">
    <property type="entry name" value="AT29763P-RELATED"/>
    <property type="match status" value="1"/>
</dbReference>
<evidence type="ECO:0000256" key="1">
    <source>
        <dbReference type="SAM" id="MobiDB-lite"/>
    </source>
</evidence>